<dbReference type="FunCoup" id="A0A3Q3MAH4">
    <property type="interactions" value="156"/>
</dbReference>
<evidence type="ECO:0000313" key="2">
    <source>
        <dbReference type="Ensembl" id="ENSMAMP00000024378.1"/>
    </source>
</evidence>
<reference evidence="2" key="1">
    <citation type="submission" date="2025-08" db="UniProtKB">
        <authorList>
            <consortium name="Ensembl"/>
        </authorList>
    </citation>
    <scope>IDENTIFICATION</scope>
</reference>
<organism evidence="2 3">
    <name type="scientific">Mastacembelus armatus</name>
    <name type="common">zig-zag eel</name>
    <dbReference type="NCBI Taxonomy" id="205130"/>
    <lineage>
        <taxon>Eukaryota</taxon>
        <taxon>Metazoa</taxon>
        <taxon>Chordata</taxon>
        <taxon>Craniata</taxon>
        <taxon>Vertebrata</taxon>
        <taxon>Euteleostomi</taxon>
        <taxon>Actinopterygii</taxon>
        <taxon>Neopterygii</taxon>
        <taxon>Teleostei</taxon>
        <taxon>Neoteleostei</taxon>
        <taxon>Acanthomorphata</taxon>
        <taxon>Anabantaria</taxon>
        <taxon>Synbranchiformes</taxon>
        <taxon>Mastacembelidae</taxon>
        <taxon>Mastacembelus</taxon>
    </lineage>
</organism>
<dbReference type="InterPro" id="IPR052262">
    <property type="entry name" value="E2F-SERTA_domain_protein"/>
</dbReference>
<feature type="domain" description="SERTA" evidence="1">
    <location>
        <begin position="35"/>
        <end position="82"/>
    </location>
</feature>
<dbReference type="InterPro" id="IPR009263">
    <property type="entry name" value="SERTA_dom"/>
</dbReference>
<dbReference type="InParanoid" id="A0A3Q3MAH4"/>
<dbReference type="GeneTree" id="ENSGT00940000168703"/>
<dbReference type="Pfam" id="PF06031">
    <property type="entry name" value="SERTA"/>
    <property type="match status" value="1"/>
</dbReference>
<keyword evidence="3" id="KW-1185">Reference proteome</keyword>
<dbReference type="Ensembl" id="ENSMAMT00000025006.2">
    <property type="protein sequence ID" value="ENSMAMP00000024378.1"/>
    <property type="gene ID" value="ENSMAMG00000016404.2"/>
</dbReference>
<accession>A0A3Q3MAH4</accession>
<dbReference type="GO" id="GO:0005634">
    <property type="term" value="C:nucleus"/>
    <property type="evidence" value="ECO:0007669"/>
    <property type="project" value="TreeGrafter"/>
</dbReference>
<dbReference type="PROSITE" id="PS51053">
    <property type="entry name" value="SERTA"/>
    <property type="match status" value="1"/>
</dbReference>
<dbReference type="PANTHER" id="PTHR16277">
    <property type="entry name" value="CELL DIVISION CYCLE ASSOCIATED PROTEIN 4/SERTA DOMAIN-CONTAINING PROTEIN 2"/>
    <property type="match status" value="1"/>
</dbReference>
<evidence type="ECO:0000313" key="3">
    <source>
        <dbReference type="Proteomes" id="UP000261640"/>
    </source>
</evidence>
<proteinExistence type="predicted"/>
<reference evidence="2" key="2">
    <citation type="submission" date="2025-09" db="UniProtKB">
        <authorList>
            <consortium name="Ensembl"/>
        </authorList>
    </citation>
    <scope>IDENTIFICATION</scope>
</reference>
<dbReference type="AlphaFoldDB" id="A0A3Q3MAH4"/>
<name>A0A3Q3MAH4_9TELE</name>
<evidence type="ECO:0000259" key="1">
    <source>
        <dbReference type="PROSITE" id="PS51053"/>
    </source>
</evidence>
<dbReference type="STRING" id="205130.ENSMAMP00000024378"/>
<sequence>MVYFFLRSLKMIMKGQKRKLPSEDVDASDRSNPTWESQRQFVFSVSLSKYQRGQELPEPSLRRSVLIANTLRQINLEACRTPSIAREVSQPHGSSSCGLQLKGQENIVTEVAAAKYHSAVTVAGSHSDLGSCPLVSSDFFLDSAASMSPAICQSSASNVPVCVDEDEDWGSMSTDPDFSLSTAISSILTALDSTIDGSPQSGPRAPLRSLENLVGPSEGNMTWVKQSDRGFGGSWEQQDEFRVCESSMELMRSCYLSDLTMEDLFQDIDTSLLERDMGTLGLRGSGGGFLAGDDLLRYLPPLSSSSNSFSLSLSQKCLPSFSSFSPLSSSPSLSLVPSSPFSGQSYVREAPELDHLMEILVES</sequence>
<dbReference type="Proteomes" id="UP000261640">
    <property type="component" value="Unplaced"/>
</dbReference>
<dbReference type="PANTHER" id="PTHR16277:SF13">
    <property type="entry name" value="SERTA DOMAIN-CONTAINING PROTEIN 3"/>
    <property type="match status" value="1"/>
</dbReference>
<protein>
    <submittedName>
        <fullName evidence="2">SERTA domain containing 3</fullName>
    </submittedName>
</protein>